<evidence type="ECO:0000313" key="1">
    <source>
        <dbReference type="EMBL" id="KAF7811154.1"/>
    </source>
</evidence>
<comment type="caution">
    <text evidence="1">The sequence shown here is derived from an EMBL/GenBank/DDBJ whole genome shotgun (WGS) entry which is preliminary data.</text>
</comment>
<dbReference type="PANTHER" id="PTHR35687">
    <property type="entry name" value="OS07G0516700 PROTEIN"/>
    <property type="match status" value="1"/>
</dbReference>
<proteinExistence type="predicted"/>
<accession>A0A834T772</accession>
<keyword evidence="2" id="KW-1185">Reference proteome</keyword>
<dbReference type="PANTHER" id="PTHR35687:SF1">
    <property type="entry name" value="OS07G0516700 PROTEIN"/>
    <property type="match status" value="1"/>
</dbReference>
<evidence type="ECO:0000313" key="2">
    <source>
        <dbReference type="Proteomes" id="UP000634136"/>
    </source>
</evidence>
<gene>
    <name evidence="1" type="ORF">G2W53_032130</name>
</gene>
<dbReference type="EMBL" id="JAAIUW010000010">
    <property type="protein sequence ID" value="KAF7811154.1"/>
    <property type="molecule type" value="Genomic_DNA"/>
</dbReference>
<organism evidence="1 2">
    <name type="scientific">Senna tora</name>
    <dbReference type="NCBI Taxonomy" id="362788"/>
    <lineage>
        <taxon>Eukaryota</taxon>
        <taxon>Viridiplantae</taxon>
        <taxon>Streptophyta</taxon>
        <taxon>Embryophyta</taxon>
        <taxon>Tracheophyta</taxon>
        <taxon>Spermatophyta</taxon>
        <taxon>Magnoliopsida</taxon>
        <taxon>eudicotyledons</taxon>
        <taxon>Gunneridae</taxon>
        <taxon>Pentapetalae</taxon>
        <taxon>rosids</taxon>
        <taxon>fabids</taxon>
        <taxon>Fabales</taxon>
        <taxon>Fabaceae</taxon>
        <taxon>Caesalpinioideae</taxon>
        <taxon>Cassia clade</taxon>
        <taxon>Senna</taxon>
    </lineage>
</organism>
<name>A0A834T772_9FABA</name>
<dbReference type="Proteomes" id="UP000634136">
    <property type="component" value="Unassembled WGS sequence"/>
</dbReference>
<reference evidence="1" key="1">
    <citation type="submission" date="2020-09" db="EMBL/GenBank/DDBJ databases">
        <title>Genome-Enabled Discovery of Anthraquinone Biosynthesis in Senna tora.</title>
        <authorList>
            <person name="Kang S.-H."/>
            <person name="Pandey R.P."/>
            <person name="Lee C.-M."/>
            <person name="Sim J.-S."/>
            <person name="Jeong J.-T."/>
            <person name="Choi B.-S."/>
            <person name="Jung M."/>
            <person name="Ginzburg D."/>
            <person name="Zhao K."/>
            <person name="Won S.Y."/>
            <person name="Oh T.-J."/>
            <person name="Yu Y."/>
            <person name="Kim N.-H."/>
            <person name="Lee O.R."/>
            <person name="Lee T.-H."/>
            <person name="Bashyal P."/>
            <person name="Kim T.-S."/>
            <person name="Lee W.-H."/>
            <person name="Kawkins C."/>
            <person name="Kim C.-K."/>
            <person name="Kim J.S."/>
            <person name="Ahn B.O."/>
            <person name="Rhee S.Y."/>
            <person name="Sohng J.K."/>
        </authorList>
    </citation>
    <scope>NUCLEOTIDE SEQUENCE</scope>
    <source>
        <tissue evidence="1">Leaf</tissue>
    </source>
</reference>
<sequence>MGLARKNKPYGYSKMEKEDPEDIIHRRAQFLIYKAMEQADSISSSSTSKPSSYCLMMRIRICKLKVKIGRRLRRFRKKLLSTAKSAFQGHLLMAHFKFVRRFFVPIAARQPINTGIEEDLKTLYCSGAHALYMFLDKL</sequence>
<protein>
    <submittedName>
        <fullName evidence="1">Uncharacterized protein</fullName>
    </submittedName>
</protein>
<dbReference type="AlphaFoldDB" id="A0A834T772"/>
<dbReference type="OrthoDB" id="1909082at2759"/>